<comment type="caution">
    <text evidence="2">The sequence shown here is derived from an EMBL/GenBank/DDBJ whole genome shotgun (WGS) entry which is preliminary data.</text>
</comment>
<feature type="compositionally biased region" description="Polar residues" evidence="1">
    <location>
        <begin position="148"/>
        <end position="162"/>
    </location>
</feature>
<dbReference type="Proteomes" id="UP001149074">
    <property type="component" value="Unassembled WGS sequence"/>
</dbReference>
<evidence type="ECO:0000313" key="2">
    <source>
        <dbReference type="EMBL" id="KAJ5109762.1"/>
    </source>
</evidence>
<dbReference type="GeneID" id="81353880"/>
<feature type="region of interest" description="Disordered" evidence="1">
    <location>
        <begin position="345"/>
        <end position="418"/>
    </location>
</feature>
<proteinExistence type="predicted"/>
<feature type="compositionally biased region" description="Polar residues" evidence="1">
    <location>
        <begin position="368"/>
        <end position="382"/>
    </location>
</feature>
<feature type="compositionally biased region" description="Basic and acidic residues" evidence="1">
    <location>
        <begin position="487"/>
        <end position="504"/>
    </location>
</feature>
<feature type="compositionally biased region" description="Pro residues" evidence="1">
    <location>
        <begin position="308"/>
        <end position="319"/>
    </location>
</feature>
<feature type="region of interest" description="Disordered" evidence="1">
    <location>
        <begin position="696"/>
        <end position="788"/>
    </location>
</feature>
<evidence type="ECO:0000313" key="3">
    <source>
        <dbReference type="Proteomes" id="UP001149074"/>
    </source>
</evidence>
<feature type="compositionally biased region" description="Low complexity" evidence="1">
    <location>
        <begin position="703"/>
        <end position="712"/>
    </location>
</feature>
<reference evidence="2" key="2">
    <citation type="journal article" date="2023" name="IMA Fungus">
        <title>Comparative genomic study of the Penicillium genus elucidates a diverse pangenome and 15 lateral gene transfer events.</title>
        <authorList>
            <person name="Petersen C."/>
            <person name="Sorensen T."/>
            <person name="Nielsen M.R."/>
            <person name="Sondergaard T.E."/>
            <person name="Sorensen J.L."/>
            <person name="Fitzpatrick D.A."/>
            <person name="Frisvad J.C."/>
            <person name="Nielsen K.L."/>
        </authorList>
    </citation>
    <scope>NUCLEOTIDE SEQUENCE</scope>
    <source>
        <strain evidence="2">IBT 30761</strain>
    </source>
</reference>
<reference evidence="2" key="1">
    <citation type="submission" date="2022-11" db="EMBL/GenBank/DDBJ databases">
        <authorList>
            <person name="Petersen C."/>
        </authorList>
    </citation>
    <scope>NUCLEOTIDE SEQUENCE</scope>
    <source>
        <strain evidence="2">IBT 30761</strain>
    </source>
</reference>
<dbReference type="EMBL" id="JAPQKI010000003">
    <property type="protein sequence ID" value="KAJ5109762.1"/>
    <property type="molecule type" value="Genomic_DNA"/>
</dbReference>
<feature type="compositionally biased region" description="Basic and acidic residues" evidence="1">
    <location>
        <begin position="261"/>
        <end position="270"/>
    </location>
</feature>
<feature type="region of interest" description="Disordered" evidence="1">
    <location>
        <begin position="193"/>
        <end position="328"/>
    </location>
</feature>
<dbReference type="RefSeq" id="XP_056477873.1">
    <property type="nucleotide sequence ID" value="XM_056614901.1"/>
</dbReference>
<protein>
    <submittedName>
        <fullName evidence="2">Uncharacterized protein</fullName>
    </submittedName>
</protein>
<organism evidence="2 3">
    <name type="scientific">Penicillium argentinense</name>
    <dbReference type="NCBI Taxonomy" id="1131581"/>
    <lineage>
        <taxon>Eukaryota</taxon>
        <taxon>Fungi</taxon>
        <taxon>Dikarya</taxon>
        <taxon>Ascomycota</taxon>
        <taxon>Pezizomycotina</taxon>
        <taxon>Eurotiomycetes</taxon>
        <taxon>Eurotiomycetidae</taxon>
        <taxon>Eurotiales</taxon>
        <taxon>Aspergillaceae</taxon>
        <taxon>Penicillium</taxon>
    </lineage>
</organism>
<name>A0A9W9G1X0_9EURO</name>
<feature type="compositionally biased region" description="Low complexity" evidence="1">
    <location>
        <begin position="271"/>
        <end position="290"/>
    </location>
</feature>
<feature type="compositionally biased region" description="Low complexity" evidence="1">
    <location>
        <begin position="346"/>
        <end position="365"/>
    </location>
</feature>
<feature type="region of interest" description="Disordered" evidence="1">
    <location>
        <begin position="487"/>
        <end position="523"/>
    </location>
</feature>
<keyword evidence="3" id="KW-1185">Reference proteome</keyword>
<sequence>MEPAGSQGATGYGTVSNHGVTLGNMAGVRHEIIGTQTVHMHPNVIPDGSLSSLIAGLCKLVYEGQNDDTASISSRMTTYDNDDKKVWREFRRELKELGFRSADIQRHSAALKEHLLKLKAEIENESTTQREEEFLTDAEPTPMDISLEETNPPQKSFNTNEGNDWEARFVKSEGFARQKRSADDEDLWSSAATRGAAYDSSRSKPARNAWQYSEREGRRPNITVNKPGDPQTTAKQYFRSSRPQPTRPDTRRPPHNQSSREFPRPGDRTDYNYTTTPYPYTYTPPDYQPTFYPPPPPPPLDPSSMPRPAFPKPWSPPGYDPRAEYHQGTQNFGYYPNPIQESFMHSNAFPNMSSNPNSFPNGPDNFGERTTSAFPDPQSHQWGQPPPPPSPKKDNRPRNREPGTSKSQKPTERHSRFSVWVGRLVEERLVDAHTPSTTNRADQKTKIIDLIPYGGLLPDEKLMEGKQVRVTLDEDLRRIESVRLCEENDKDHQNQGSRKAREALKSQNSHRPPRISSPPSKRMIGWSPHAGLLLDVDAKSLCAVPEGWDWRFENGRVFYIDTYAKSGEKRCFWLPPKEEDDSVWELPHWEKVSNIFGRISWVHRDSGLRSYRFPGTCKDFKYTVNGDLYIEQDGVKYRSSDWGFSRLQLNDLGVACQITHEVWNNGLSNEAAAVRGDLWWGNERVRQRHLKLSKNKRSRPLIAETNTAPEAAEPIDIEMDSDGTNPTAQDDEMQSGEPPQRLEEDDGSEDGANMSGDMDTPTGSLVSDAYTKADHPTHNGNLPSNYRKATVEDVPEEYASTAESDYNWNDF</sequence>
<evidence type="ECO:0000256" key="1">
    <source>
        <dbReference type="SAM" id="MobiDB-lite"/>
    </source>
</evidence>
<dbReference type="OrthoDB" id="4362689at2759"/>
<feature type="region of interest" description="Disordered" evidence="1">
    <location>
        <begin position="126"/>
        <end position="165"/>
    </location>
</feature>
<gene>
    <name evidence="2" type="ORF">N7532_002407</name>
</gene>
<dbReference type="AlphaFoldDB" id="A0A9W9G1X0"/>
<accession>A0A9W9G1X0</accession>
<feature type="compositionally biased region" description="Basic and acidic residues" evidence="1">
    <location>
        <begin position="391"/>
        <end position="415"/>
    </location>
</feature>
<feature type="compositionally biased region" description="Pro residues" evidence="1">
    <location>
        <begin position="291"/>
        <end position="301"/>
    </location>
</feature>